<reference evidence="3" key="1">
    <citation type="journal article" date="2020" name="Cell">
        <title>Large-Scale Comparative Analyses of Tick Genomes Elucidate Their Genetic Diversity and Vector Capacities.</title>
        <authorList>
            <consortium name="Tick Genome and Microbiome Consortium (TIGMIC)"/>
            <person name="Jia N."/>
            <person name="Wang J."/>
            <person name="Shi W."/>
            <person name="Du L."/>
            <person name="Sun Y."/>
            <person name="Zhan W."/>
            <person name="Jiang J.F."/>
            <person name="Wang Q."/>
            <person name="Zhang B."/>
            <person name="Ji P."/>
            <person name="Bell-Sakyi L."/>
            <person name="Cui X.M."/>
            <person name="Yuan T.T."/>
            <person name="Jiang B.G."/>
            <person name="Yang W.F."/>
            <person name="Lam T.T."/>
            <person name="Chang Q.C."/>
            <person name="Ding S.J."/>
            <person name="Wang X.J."/>
            <person name="Zhu J.G."/>
            <person name="Ruan X.D."/>
            <person name="Zhao L."/>
            <person name="Wei J.T."/>
            <person name="Ye R.Z."/>
            <person name="Que T.C."/>
            <person name="Du C.H."/>
            <person name="Zhou Y.H."/>
            <person name="Cheng J.X."/>
            <person name="Dai P.F."/>
            <person name="Guo W.B."/>
            <person name="Han X.H."/>
            <person name="Huang E.J."/>
            <person name="Li L.F."/>
            <person name="Wei W."/>
            <person name="Gao Y.C."/>
            <person name="Liu J.Z."/>
            <person name="Shao H.Z."/>
            <person name="Wang X."/>
            <person name="Wang C.C."/>
            <person name="Yang T.C."/>
            <person name="Huo Q.B."/>
            <person name="Li W."/>
            <person name="Chen H.Y."/>
            <person name="Chen S.E."/>
            <person name="Zhou L.G."/>
            <person name="Ni X.B."/>
            <person name="Tian J.H."/>
            <person name="Sheng Y."/>
            <person name="Liu T."/>
            <person name="Pan Y.S."/>
            <person name="Xia L.Y."/>
            <person name="Li J."/>
            <person name="Zhao F."/>
            <person name="Cao W.C."/>
        </authorList>
    </citation>
    <scope>NUCLEOTIDE SEQUENCE</scope>
    <source>
        <strain evidence="3">Rsan-2018</strain>
    </source>
</reference>
<feature type="compositionally biased region" description="Low complexity" evidence="2">
    <location>
        <begin position="205"/>
        <end position="216"/>
    </location>
</feature>
<dbReference type="AlphaFoldDB" id="A0A9D4TDT7"/>
<accession>A0A9D4TDT7</accession>
<feature type="coiled-coil region" evidence="1">
    <location>
        <begin position="142"/>
        <end position="176"/>
    </location>
</feature>
<evidence type="ECO:0000313" key="3">
    <source>
        <dbReference type="EMBL" id="KAH7986603.1"/>
    </source>
</evidence>
<dbReference type="Proteomes" id="UP000821837">
    <property type="component" value="Unassembled WGS sequence"/>
</dbReference>
<feature type="compositionally biased region" description="Basic and acidic residues" evidence="2">
    <location>
        <begin position="195"/>
        <end position="204"/>
    </location>
</feature>
<sequence length="266" mass="29949">MRSAGSAGGPTGDRDCCKHRYKVPYVVTRRQCERKMEEQRARRQLADPDEFPKLGTTAERAAAAATERSTSRSRMKSRDRSASKRRSASRQRGTSKSGERVDWTDAAKTGIMKRKPSRQQSPVPSGRGNSGDKKADKRDEEMELLKENVVILTRANEVLNRKIAELMAALDKSNKEVIALKMGLPGRPTPTQQLAEERQCERRQQQPPHQQAERAQTPAPAVLQSMREETVEEETTTAAAAAGPAFKRRLTESLKKRRINERLNRM</sequence>
<evidence type="ECO:0000256" key="1">
    <source>
        <dbReference type="SAM" id="Coils"/>
    </source>
</evidence>
<proteinExistence type="predicted"/>
<feature type="compositionally biased region" description="Low complexity" evidence="2">
    <location>
        <begin position="56"/>
        <end position="68"/>
    </location>
</feature>
<protein>
    <submittedName>
        <fullName evidence="3">Uncharacterized protein</fullName>
    </submittedName>
</protein>
<gene>
    <name evidence="3" type="ORF">HPB52_024848</name>
</gene>
<evidence type="ECO:0000313" key="4">
    <source>
        <dbReference type="Proteomes" id="UP000821837"/>
    </source>
</evidence>
<dbReference type="EMBL" id="JABSTV010000353">
    <property type="protein sequence ID" value="KAH7986603.1"/>
    <property type="molecule type" value="Genomic_DNA"/>
</dbReference>
<name>A0A9D4TDT7_RHISA</name>
<evidence type="ECO:0000256" key="2">
    <source>
        <dbReference type="SAM" id="MobiDB-lite"/>
    </source>
</evidence>
<comment type="caution">
    <text evidence="3">The sequence shown here is derived from an EMBL/GenBank/DDBJ whole genome shotgun (WGS) entry which is preliminary data.</text>
</comment>
<organism evidence="3 4">
    <name type="scientific">Rhipicephalus sanguineus</name>
    <name type="common">Brown dog tick</name>
    <name type="synonym">Ixodes sanguineus</name>
    <dbReference type="NCBI Taxonomy" id="34632"/>
    <lineage>
        <taxon>Eukaryota</taxon>
        <taxon>Metazoa</taxon>
        <taxon>Ecdysozoa</taxon>
        <taxon>Arthropoda</taxon>
        <taxon>Chelicerata</taxon>
        <taxon>Arachnida</taxon>
        <taxon>Acari</taxon>
        <taxon>Parasitiformes</taxon>
        <taxon>Ixodida</taxon>
        <taxon>Ixodoidea</taxon>
        <taxon>Ixodidae</taxon>
        <taxon>Rhipicephalinae</taxon>
        <taxon>Rhipicephalus</taxon>
        <taxon>Rhipicephalus</taxon>
    </lineage>
</organism>
<feature type="region of interest" description="Disordered" evidence="2">
    <location>
        <begin position="30"/>
        <end position="138"/>
    </location>
</feature>
<keyword evidence="1" id="KW-0175">Coiled coil</keyword>
<feature type="region of interest" description="Disordered" evidence="2">
    <location>
        <begin position="183"/>
        <end position="245"/>
    </location>
</feature>
<reference evidence="3" key="2">
    <citation type="submission" date="2021-09" db="EMBL/GenBank/DDBJ databases">
        <authorList>
            <person name="Jia N."/>
            <person name="Wang J."/>
            <person name="Shi W."/>
            <person name="Du L."/>
            <person name="Sun Y."/>
            <person name="Zhan W."/>
            <person name="Jiang J."/>
            <person name="Wang Q."/>
            <person name="Zhang B."/>
            <person name="Ji P."/>
            <person name="Sakyi L.B."/>
            <person name="Cui X."/>
            <person name="Yuan T."/>
            <person name="Jiang B."/>
            <person name="Yang W."/>
            <person name="Lam T.T.-Y."/>
            <person name="Chang Q."/>
            <person name="Ding S."/>
            <person name="Wang X."/>
            <person name="Zhu J."/>
            <person name="Ruan X."/>
            <person name="Zhao L."/>
            <person name="Wei J."/>
            <person name="Que T."/>
            <person name="Du C."/>
            <person name="Cheng J."/>
            <person name="Dai P."/>
            <person name="Han X."/>
            <person name="Huang E."/>
            <person name="Gao Y."/>
            <person name="Liu J."/>
            <person name="Shao H."/>
            <person name="Ye R."/>
            <person name="Li L."/>
            <person name="Wei W."/>
            <person name="Wang X."/>
            <person name="Wang C."/>
            <person name="Huo Q."/>
            <person name="Li W."/>
            <person name="Guo W."/>
            <person name="Chen H."/>
            <person name="Chen S."/>
            <person name="Zhou L."/>
            <person name="Zhou L."/>
            <person name="Ni X."/>
            <person name="Tian J."/>
            <person name="Zhou Y."/>
            <person name="Sheng Y."/>
            <person name="Liu T."/>
            <person name="Pan Y."/>
            <person name="Xia L."/>
            <person name="Li J."/>
            <person name="Zhao F."/>
            <person name="Cao W."/>
        </authorList>
    </citation>
    <scope>NUCLEOTIDE SEQUENCE</scope>
    <source>
        <strain evidence="3">Rsan-2018</strain>
        <tissue evidence="3">Larvae</tissue>
    </source>
</reference>
<feature type="compositionally biased region" description="Basic and acidic residues" evidence="2">
    <location>
        <begin position="30"/>
        <end position="52"/>
    </location>
</feature>
<keyword evidence="4" id="KW-1185">Reference proteome</keyword>